<dbReference type="Proteomes" id="UP000556620">
    <property type="component" value="Unassembled WGS sequence"/>
</dbReference>
<dbReference type="InterPro" id="IPR002575">
    <property type="entry name" value="Aminoglycoside_PTrfase"/>
</dbReference>
<dbReference type="Pfam" id="PF01636">
    <property type="entry name" value="APH"/>
    <property type="match status" value="1"/>
</dbReference>
<protein>
    <submittedName>
        <fullName evidence="2">Phosphotransferase</fullName>
    </submittedName>
</protein>
<dbReference type="PANTHER" id="PTHR47829">
    <property type="entry name" value="HYDROLASE, PUTATIVE (AFU_ORTHOLOGUE AFUA_1G12880)-RELATED"/>
    <property type="match status" value="1"/>
</dbReference>
<keyword evidence="2" id="KW-0808">Transferase</keyword>
<name>A0A7W2JH02_9PSED</name>
<dbReference type="GO" id="GO:0016740">
    <property type="term" value="F:transferase activity"/>
    <property type="evidence" value="ECO:0007669"/>
    <property type="project" value="UniProtKB-KW"/>
</dbReference>
<dbReference type="PANTHER" id="PTHR47829:SF3">
    <property type="entry name" value="AMINOGLYCOSIDE PHOSPHOTRANSFERASE DOMAIN-CONTAINING PROTEIN"/>
    <property type="match status" value="1"/>
</dbReference>
<proteinExistence type="predicted"/>
<dbReference type="SUPFAM" id="SSF56112">
    <property type="entry name" value="Protein kinase-like (PK-like)"/>
    <property type="match status" value="1"/>
</dbReference>
<evidence type="ECO:0000259" key="1">
    <source>
        <dbReference type="Pfam" id="PF01636"/>
    </source>
</evidence>
<comment type="caution">
    <text evidence="2">The sequence shown here is derived from an EMBL/GenBank/DDBJ whole genome shotgun (WGS) entry which is preliminary data.</text>
</comment>
<dbReference type="EMBL" id="JACGCU010000007">
    <property type="protein sequence ID" value="MBA6058739.1"/>
    <property type="molecule type" value="Genomic_DNA"/>
</dbReference>
<feature type="domain" description="Aminoglycoside phosphotransferase" evidence="1">
    <location>
        <begin position="29"/>
        <end position="251"/>
    </location>
</feature>
<accession>A0A7W2JH02</accession>
<organism evidence="2 3">
    <name type="scientific">Pseudomonas juntendi</name>
    <dbReference type="NCBI Taxonomy" id="2666183"/>
    <lineage>
        <taxon>Bacteria</taxon>
        <taxon>Pseudomonadati</taxon>
        <taxon>Pseudomonadota</taxon>
        <taxon>Gammaproteobacteria</taxon>
        <taxon>Pseudomonadales</taxon>
        <taxon>Pseudomonadaceae</taxon>
        <taxon>Pseudomonas</taxon>
    </lineage>
</organism>
<dbReference type="RefSeq" id="WP_182365494.1">
    <property type="nucleotide sequence ID" value="NZ_JACGCU010000007.1"/>
</dbReference>
<dbReference type="AlphaFoldDB" id="A0A7W2JH02"/>
<dbReference type="Gene3D" id="3.90.1200.10">
    <property type="match status" value="1"/>
</dbReference>
<dbReference type="CDD" id="cd05154">
    <property type="entry name" value="ACAD10_11_N-like"/>
    <property type="match status" value="1"/>
</dbReference>
<dbReference type="InterPro" id="IPR041726">
    <property type="entry name" value="ACAD10_11_N"/>
</dbReference>
<evidence type="ECO:0000313" key="3">
    <source>
        <dbReference type="Proteomes" id="UP000556620"/>
    </source>
</evidence>
<gene>
    <name evidence="2" type="ORF">H4C44_06070</name>
</gene>
<reference evidence="2 3" key="1">
    <citation type="submission" date="2020-07" db="EMBL/GenBank/DDBJ databases">
        <title>Diversity of carbapenemase encoding genes among Pseudomonas putida group clinical isolates in a tertiary Brazilian hospital.</title>
        <authorList>
            <person name="Alberto-Lei F."/>
            <person name="Nodari C.S."/>
            <person name="Streling A.P."/>
            <person name="Paulino J.T."/>
            <person name="Bessa-Neto F.O."/>
            <person name="Cayo R."/>
            <person name="Gales A.C."/>
        </authorList>
    </citation>
    <scope>NUCLEOTIDE SEQUENCE [LARGE SCALE GENOMIC DNA]</scope>
    <source>
        <strain evidence="2 3">14535</strain>
    </source>
</reference>
<dbReference type="Gene3D" id="3.30.200.20">
    <property type="entry name" value="Phosphorylase Kinase, domain 1"/>
    <property type="match status" value="1"/>
</dbReference>
<dbReference type="InterPro" id="IPR011009">
    <property type="entry name" value="Kinase-like_dom_sf"/>
</dbReference>
<sequence>MTQIADIDSERLSAYLESVLPGFNGPVTLEKFAGGQSNPTYRLRTSGVDYVLRSKPRGELLKSAHAIDREFRVMQALKHTDVPVADAYHLCEDASIIGSDFYLMSFVEARIFWNPALPEIEPDQRAAYYDEMNRVLAAMHCLDVDTIGLGDYGRAGNYFERQIVRWTQQYQASETDLNPAMNRLIEQLPLLVPPDDGRVSLVHGDYRLDNFLFHPTEPRILAVVDWELSTLGHPFADLAYQCMQWRMPNDGLIQGLGGLDRETLGVPSEVAYVADYCARMGLEGIENWNFYLAFSFFRLAAIAQGVKKRAVGGNASNNRAHEIGELARPLSEMGLALITSNDCTSRRLEKA</sequence>
<dbReference type="InterPro" id="IPR052898">
    <property type="entry name" value="ACAD10-like"/>
</dbReference>
<evidence type="ECO:0000313" key="2">
    <source>
        <dbReference type="EMBL" id="MBA6058739.1"/>
    </source>
</evidence>